<sequence length="298" mass="33756">MKKIIFLMFILFTFTNCEDVVDVDLDSEPPRLIVDALIRVDTAQDLTEANIRVSLSSSFFGEIQPAEIETMQIMNEESGAFVPYEPVPGEPGLYRPFPTTVSPVSPDNKILTSFLTNPNPVYVFTVRYQDELYLARTSFAPTTPINSIVQGDDTLFDENDKEFIISFTDTPDREDFYIFDFDFGEFLTVEDTFFPGQDFEFSYFYDGEDFPLETGDEVTISILGADETFYNYMEQLITQSDLTDGGPFQVPVSTVRGNILNAEGIDNIDIFDNVGRPNNFALGYFAISQEFKNTVIVE</sequence>
<evidence type="ECO:0000313" key="2">
    <source>
        <dbReference type="Proteomes" id="UP001596043"/>
    </source>
</evidence>
<comment type="caution">
    <text evidence="1">The sequence shown here is derived from an EMBL/GenBank/DDBJ whole genome shotgun (WGS) entry which is preliminary data.</text>
</comment>
<reference evidence="2" key="1">
    <citation type="journal article" date="2019" name="Int. J. Syst. Evol. Microbiol.">
        <title>The Global Catalogue of Microorganisms (GCM) 10K type strain sequencing project: providing services to taxonomists for standard genome sequencing and annotation.</title>
        <authorList>
            <consortium name="The Broad Institute Genomics Platform"/>
            <consortium name="The Broad Institute Genome Sequencing Center for Infectious Disease"/>
            <person name="Wu L."/>
            <person name="Ma J."/>
        </authorList>
    </citation>
    <scope>NUCLEOTIDE SEQUENCE [LARGE SCALE GENOMIC DNA]</scope>
    <source>
        <strain evidence="2">YJ-61-S</strain>
    </source>
</reference>
<proteinExistence type="predicted"/>
<protein>
    <submittedName>
        <fullName evidence="1">DUF4249 domain-containing protein</fullName>
    </submittedName>
</protein>
<organism evidence="1 2">
    <name type="scientific">Dokdonia ponticola</name>
    <dbReference type="NCBI Taxonomy" id="2041041"/>
    <lineage>
        <taxon>Bacteria</taxon>
        <taxon>Pseudomonadati</taxon>
        <taxon>Bacteroidota</taxon>
        <taxon>Flavobacteriia</taxon>
        <taxon>Flavobacteriales</taxon>
        <taxon>Flavobacteriaceae</taxon>
        <taxon>Dokdonia</taxon>
    </lineage>
</organism>
<dbReference type="Pfam" id="PF14054">
    <property type="entry name" value="DUF4249"/>
    <property type="match status" value="1"/>
</dbReference>
<keyword evidence="2" id="KW-1185">Reference proteome</keyword>
<dbReference type="InterPro" id="IPR025345">
    <property type="entry name" value="DUF4249"/>
</dbReference>
<dbReference type="EMBL" id="JBHSFV010000005">
    <property type="protein sequence ID" value="MFC4634308.1"/>
    <property type="molecule type" value="Genomic_DNA"/>
</dbReference>
<accession>A0ABV9HXR4</accession>
<evidence type="ECO:0000313" key="1">
    <source>
        <dbReference type="EMBL" id="MFC4634308.1"/>
    </source>
</evidence>
<name>A0ABV9HXR4_9FLAO</name>
<gene>
    <name evidence="1" type="ORF">ACFO3O_10340</name>
</gene>
<dbReference type="Proteomes" id="UP001596043">
    <property type="component" value="Unassembled WGS sequence"/>
</dbReference>
<dbReference type="RefSeq" id="WP_379978531.1">
    <property type="nucleotide sequence ID" value="NZ_JBHSFV010000005.1"/>
</dbReference>